<dbReference type="InterPro" id="IPR012434">
    <property type="entry name" value="DUF1631"/>
</dbReference>
<dbReference type="RefSeq" id="WP_350016638.1">
    <property type="nucleotide sequence ID" value="NZ_CP157948.1"/>
</dbReference>
<sequence>MDVGHDRRHPFASHQGGRGGARWPARAQRLFETSYTLCVEGLQEPLRRCLGEFEKQLFALAERAHNAGVQQDCFASRQRVLQDRAAFAQRFMEQLGAALDQVGESAPAAAEPAGHEKPWQALELVDPGEQEVAMTLEQLGARGEVRHSNVLYELGYRLAVLIGAPPLEGPALPLGPHAMARACHAASGGFELPLKHQLLLLQHFDQWVIQALAPLYDNINAQLKADGILPQLRSIPIPRHIGKRSRTSSASGDAAGETATAPASASATPVHPSGGTPGAPIEVLESLRDLLAQQRAVQGGLSGGSGGRAASEDELQSALGALQQHLAQVTDQASRELRSAARLREELVAQLNFGKPAGAPRTQLSDEQGDTVELVARLFEQLGHQLQQGGNASHLLTDLQLPVLRMAVADHGFFEKREHPARRLLDTVTAAANDWLDGSDDESNRPLASKLEQLVSRANQEPPSAGLYTTLLADIEHHLALLTRKAQAAERRHVEAAQGRERLDQARRRASELMAERFAQSPPRGLLRALLDRAWSDVLALTLLRHGEQSDAFREQLKITDQLLGRLPVNDRLHLQTEVESGLQQIGMHAEEAVQVAQRLLGAGTPDPSTELPSATDLALRLKQHQRLGEQQSSHEPAASPAAAVVAAAASPARRSATAPAARGDAATPQAPVAAAAPQQDAPPDPRLRRIEQHLKELPFGSWFEFIDPASGQISRRKLAWYSPMSGRCLLVSRRGQRGEEMSLTQLAHEVASGRVCEVPAQPDSLLDRAWRSLTGSLQPRRPPSGSARA</sequence>
<dbReference type="AlphaFoldDB" id="A0AAU7QLN6"/>
<evidence type="ECO:0000256" key="1">
    <source>
        <dbReference type="SAM" id="Coils"/>
    </source>
</evidence>
<evidence type="ECO:0000313" key="3">
    <source>
        <dbReference type="EMBL" id="XBS90607.1"/>
    </source>
</evidence>
<proteinExistence type="predicted"/>
<evidence type="ECO:0000256" key="2">
    <source>
        <dbReference type="SAM" id="MobiDB-lite"/>
    </source>
</evidence>
<feature type="region of interest" description="Disordered" evidence="2">
    <location>
        <begin position="239"/>
        <end position="279"/>
    </location>
</feature>
<dbReference type="Pfam" id="PF07793">
    <property type="entry name" value="DUF1631"/>
    <property type="match status" value="1"/>
</dbReference>
<feature type="region of interest" description="Disordered" evidence="2">
    <location>
        <begin position="1"/>
        <end position="22"/>
    </location>
</feature>
<feature type="region of interest" description="Disordered" evidence="2">
    <location>
        <begin position="624"/>
        <end position="686"/>
    </location>
</feature>
<feature type="compositionally biased region" description="Low complexity" evidence="2">
    <location>
        <begin position="254"/>
        <end position="273"/>
    </location>
</feature>
<feature type="compositionally biased region" description="Low complexity" evidence="2">
    <location>
        <begin position="638"/>
        <end position="682"/>
    </location>
</feature>
<keyword evidence="1" id="KW-0175">Coiled coil</keyword>
<reference evidence="3" key="1">
    <citation type="submission" date="2024-06" db="EMBL/GenBank/DDBJ databases">
        <authorList>
            <person name="Sun Y."/>
        </authorList>
    </citation>
    <scope>NUCLEOTIDE SEQUENCE</scope>
    <source>
        <strain evidence="3">IGA1.0</strain>
    </source>
</reference>
<feature type="coiled-coil region" evidence="1">
    <location>
        <begin position="472"/>
        <end position="516"/>
    </location>
</feature>
<organism evidence="3">
    <name type="scientific">Rhodanobacter sp. IGA1.0</name>
    <dbReference type="NCBI Taxonomy" id="3158582"/>
    <lineage>
        <taxon>Bacteria</taxon>
        <taxon>Pseudomonadati</taxon>
        <taxon>Pseudomonadota</taxon>
        <taxon>Gammaproteobacteria</taxon>
        <taxon>Lysobacterales</taxon>
        <taxon>Rhodanobacteraceae</taxon>
        <taxon>Rhodanobacter</taxon>
    </lineage>
</organism>
<gene>
    <name evidence="3" type="ORF">ABNK63_02915</name>
</gene>
<dbReference type="EMBL" id="CP157948">
    <property type="protein sequence ID" value="XBS90607.1"/>
    <property type="molecule type" value="Genomic_DNA"/>
</dbReference>
<accession>A0AAU7QLN6</accession>
<protein>
    <submittedName>
        <fullName evidence="3">DUF1631 family protein</fullName>
    </submittedName>
</protein>
<feature type="compositionally biased region" description="Basic residues" evidence="2">
    <location>
        <begin position="1"/>
        <end position="11"/>
    </location>
</feature>
<name>A0AAU7QLN6_9GAMM</name>